<sequence length="351" mass="37395">MGQGDSDYYLQEPGRLALLSHLAEDPVGHPLDQAAVLDYLERDANFLGKNRDTSAQPYGLPNHNNNKGRRWTPRDLVKDTPPRSSSTTPPPPHPELLAWSISPERASTALHGNTTPAPHQKGTLKRAFARKEVIISGGVFNSPQLLQLSGIGNATLLQSLGIPVIVDLPGVGENLRDNQELPVAGLSPVNITSLPGDLVWANCTYGAPGDPCLAQWQNGTGPYTLPSGNSECSFLKTGHSPDGNRDVITFAPPGVFRGFSPPASNTPFLDRPSTLWRSLAHMPEQNSAGYVRITSTDPTVPPEINILQYESPRWKGRSRLRRHGGRGGLGAAEPPLAAGAVGACCADGAAV</sequence>
<comment type="similarity">
    <text evidence="1">Belongs to the GMC oxidoreductase family.</text>
</comment>
<evidence type="ECO:0000256" key="1">
    <source>
        <dbReference type="ARBA" id="ARBA00010790"/>
    </source>
</evidence>
<dbReference type="Pfam" id="PF00732">
    <property type="entry name" value="GMC_oxred_N"/>
    <property type="match status" value="1"/>
</dbReference>
<comment type="caution">
    <text evidence="4">The sequence shown here is derived from an EMBL/GenBank/DDBJ whole genome shotgun (WGS) entry which is preliminary data.</text>
</comment>
<dbReference type="GO" id="GO:0016614">
    <property type="term" value="F:oxidoreductase activity, acting on CH-OH group of donors"/>
    <property type="evidence" value="ECO:0007669"/>
    <property type="project" value="InterPro"/>
</dbReference>
<proteinExistence type="inferred from homology"/>
<evidence type="ECO:0000313" key="5">
    <source>
        <dbReference type="Proteomes" id="UP000275385"/>
    </source>
</evidence>
<dbReference type="InterPro" id="IPR000172">
    <property type="entry name" value="GMC_OxRdtase_N"/>
</dbReference>
<reference evidence="4 5" key="1">
    <citation type="submission" date="2018-08" db="EMBL/GenBank/DDBJ databases">
        <title>Draft genome of the lignicolous fungus Coniochaeta pulveracea.</title>
        <authorList>
            <person name="Borstlap C.J."/>
            <person name="De Witt R.N."/>
            <person name="Botha A."/>
            <person name="Volschenk H."/>
        </authorList>
    </citation>
    <scope>NUCLEOTIDE SEQUENCE [LARGE SCALE GENOMIC DNA]</scope>
    <source>
        <strain evidence="4 5">CAB683</strain>
    </source>
</reference>
<evidence type="ECO:0000259" key="3">
    <source>
        <dbReference type="Pfam" id="PF00732"/>
    </source>
</evidence>
<dbReference type="Proteomes" id="UP000275385">
    <property type="component" value="Unassembled WGS sequence"/>
</dbReference>
<dbReference type="GO" id="GO:0050660">
    <property type="term" value="F:flavin adenine dinucleotide binding"/>
    <property type="evidence" value="ECO:0007669"/>
    <property type="project" value="InterPro"/>
</dbReference>
<name>A0A420Y9U1_9PEZI</name>
<feature type="domain" description="Glucose-methanol-choline oxidoreductase N-terminal" evidence="3">
    <location>
        <begin position="121"/>
        <end position="177"/>
    </location>
</feature>
<accession>A0A420Y9U1</accession>
<dbReference type="STRING" id="177199.A0A420Y9U1"/>
<dbReference type="SUPFAM" id="SSF51905">
    <property type="entry name" value="FAD/NAD(P)-binding domain"/>
    <property type="match status" value="1"/>
</dbReference>
<dbReference type="InterPro" id="IPR036188">
    <property type="entry name" value="FAD/NAD-bd_sf"/>
</dbReference>
<protein>
    <recommendedName>
        <fullName evidence="3">Glucose-methanol-choline oxidoreductase N-terminal domain-containing protein</fullName>
    </recommendedName>
</protein>
<feature type="compositionally biased region" description="Basic and acidic residues" evidence="2">
    <location>
        <begin position="72"/>
        <end position="81"/>
    </location>
</feature>
<dbReference type="OrthoDB" id="269227at2759"/>
<organism evidence="4 5">
    <name type="scientific">Coniochaeta pulveracea</name>
    <dbReference type="NCBI Taxonomy" id="177199"/>
    <lineage>
        <taxon>Eukaryota</taxon>
        <taxon>Fungi</taxon>
        <taxon>Dikarya</taxon>
        <taxon>Ascomycota</taxon>
        <taxon>Pezizomycotina</taxon>
        <taxon>Sordariomycetes</taxon>
        <taxon>Sordariomycetidae</taxon>
        <taxon>Coniochaetales</taxon>
        <taxon>Coniochaetaceae</taxon>
        <taxon>Coniochaeta</taxon>
    </lineage>
</organism>
<keyword evidence="5" id="KW-1185">Reference proteome</keyword>
<feature type="region of interest" description="Disordered" evidence="2">
    <location>
        <begin position="49"/>
        <end position="96"/>
    </location>
</feature>
<dbReference type="PANTHER" id="PTHR11552:SF80">
    <property type="entry name" value="GMC OXIDOREDUCTASE"/>
    <property type="match status" value="1"/>
</dbReference>
<evidence type="ECO:0000256" key="2">
    <source>
        <dbReference type="SAM" id="MobiDB-lite"/>
    </source>
</evidence>
<gene>
    <name evidence="4" type="ORF">DL546_002687</name>
</gene>
<dbReference type="AlphaFoldDB" id="A0A420Y9U1"/>
<evidence type="ECO:0000313" key="4">
    <source>
        <dbReference type="EMBL" id="RKU44656.1"/>
    </source>
</evidence>
<dbReference type="PANTHER" id="PTHR11552">
    <property type="entry name" value="GLUCOSE-METHANOL-CHOLINE GMC OXIDOREDUCTASE"/>
    <property type="match status" value="1"/>
</dbReference>
<dbReference type="Gene3D" id="3.50.50.60">
    <property type="entry name" value="FAD/NAD(P)-binding domain"/>
    <property type="match status" value="1"/>
</dbReference>
<dbReference type="EMBL" id="QVQW01000028">
    <property type="protein sequence ID" value="RKU44656.1"/>
    <property type="molecule type" value="Genomic_DNA"/>
</dbReference>
<dbReference type="InterPro" id="IPR012132">
    <property type="entry name" value="GMC_OxRdtase"/>
</dbReference>